<sequence length="287" mass="32239">MQTLTRGELDCVEIHHRGQRLVIADQGAQVLEYQRDGEPPLIWLSDQEGYRPGQSVRGGVPVCWPWFGALTRNPATLQAQYSLSDPPAHGLVRGLPWQRIRQHQDDQRVQLVYRPASCAALPAVPTLTVTLDDALTLSLHNHNPGSSPVWISQALHSYFAVGDIHRVSVQGLDGCPYVDAMDDWQRHTQDAALTFKGETDRLYLSLPNQLHIDDARWQRRISLSVSGSRSAVIWNPWVDKSRRLSQFADNAWQGMLCIETARVLEDALCLAPGEQHEMAVRFVTEAL</sequence>
<proteinExistence type="inferred from homology"/>
<feature type="active site" evidence="5">
    <location>
        <position position="156"/>
    </location>
</feature>
<dbReference type="GO" id="GO:0047938">
    <property type="term" value="F:glucose-6-phosphate 1-epimerase activity"/>
    <property type="evidence" value="ECO:0007669"/>
    <property type="project" value="UniProtKB-UniRule"/>
</dbReference>
<evidence type="ECO:0000313" key="6">
    <source>
        <dbReference type="EMBL" id="EKF73261.1"/>
    </source>
</evidence>
<dbReference type="InterPro" id="IPR008183">
    <property type="entry name" value="Aldose_1/G6P_1-epimerase"/>
</dbReference>
<comment type="similarity">
    <text evidence="2 4">Belongs to the glucose-6-phosphate 1-epimerase family.</text>
</comment>
<dbReference type="AlphaFoldDB" id="L0W8K9"/>
<keyword evidence="7" id="KW-1185">Reference proteome</keyword>
<dbReference type="RefSeq" id="WP_008930093.1">
    <property type="nucleotide sequence ID" value="NZ_AMRJ01000030.1"/>
</dbReference>
<evidence type="ECO:0000313" key="7">
    <source>
        <dbReference type="Proteomes" id="UP000010164"/>
    </source>
</evidence>
<dbReference type="GO" id="GO:0005975">
    <property type="term" value="P:carbohydrate metabolic process"/>
    <property type="evidence" value="ECO:0007669"/>
    <property type="project" value="InterPro"/>
</dbReference>
<organism evidence="6 7">
    <name type="scientific">Alcanivorax hongdengensis A-11-3</name>
    <dbReference type="NCBI Taxonomy" id="1177179"/>
    <lineage>
        <taxon>Bacteria</taxon>
        <taxon>Pseudomonadati</taxon>
        <taxon>Pseudomonadota</taxon>
        <taxon>Gammaproteobacteria</taxon>
        <taxon>Oceanospirillales</taxon>
        <taxon>Alcanivoracaceae</taxon>
        <taxon>Alcanivorax</taxon>
    </lineage>
</organism>
<reference evidence="6 7" key="1">
    <citation type="journal article" date="2012" name="J. Bacteriol.">
        <title>Genome Sequence of the Alkane-Degrading Bacterium Alcanivorax hongdengensis Type Strain A-11-3.</title>
        <authorList>
            <person name="Lai Q."/>
            <person name="Shao Z."/>
        </authorList>
    </citation>
    <scope>NUCLEOTIDE SEQUENCE [LARGE SCALE GENOMIC DNA]</scope>
    <source>
        <strain evidence="6 7">A-11-3</strain>
    </source>
</reference>
<evidence type="ECO:0000256" key="2">
    <source>
        <dbReference type="ARBA" id="ARBA00005866"/>
    </source>
</evidence>
<dbReference type="CDD" id="cd09020">
    <property type="entry name" value="D-hex-6-P-epi_like"/>
    <property type="match status" value="1"/>
</dbReference>
<dbReference type="InterPro" id="IPR014718">
    <property type="entry name" value="GH-type_carb-bd"/>
</dbReference>
<dbReference type="SUPFAM" id="SSF74650">
    <property type="entry name" value="Galactose mutarotase-like"/>
    <property type="match status" value="1"/>
</dbReference>
<gene>
    <name evidence="6" type="ORF">A11A3_14617</name>
</gene>
<dbReference type="Pfam" id="PF01263">
    <property type="entry name" value="Aldose_epim"/>
    <property type="match status" value="1"/>
</dbReference>
<dbReference type="EMBL" id="AMRJ01000030">
    <property type="protein sequence ID" value="EKF73261.1"/>
    <property type="molecule type" value="Genomic_DNA"/>
</dbReference>
<dbReference type="InterPro" id="IPR011013">
    <property type="entry name" value="Gal_mutarotase_sf_dom"/>
</dbReference>
<evidence type="ECO:0000256" key="5">
    <source>
        <dbReference type="PIRSR" id="PIRSR016020-1"/>
    </source>
</evidence>
<keyword evidence="3 4" id="KW-0413">Isomerase</keyword>
<dbReference type="Proteomes" id="UP000010164">
    <property type="component" value="Unassembled WGS sequence"/>
</dbReference>
<evidence type="ECO:0000256" key="3">
    <source>
        <dbReference type="ARBA" id="ARBA00023235"/>
    </source>
</evidence>
<dbReference type="EC" id="5.1.3.15" evidence="4"/>
<protein>
    <recommendedName>
        <fullName evidence="4">Putative glucose-6-phosphate 1-epimerase</fullName>
        <ecNumber evidence="4">5.1.3.15</ecNumber>
    </recommendedName>
</protein>
<dbReference type="PATRIC" id="fig|1177179.3.peg.2882"/>
<dbReference type="PANTHER" id="PTHR11122:SF13">
    <property type="entry name" value="GLUCOSE-6-PHOSPHATE 1-EPIMERASE"/>
    <property type="match status" value="1"/>
</dbReference>
<evidence type="ECO:0000256" key="1">
    <source>
        <dbReference type="ARBA" id="ARBA00001096"/>
    </source>
</evidence>
<accession>L0W8K9</accession>
<dbReference type="GO" id="GO:0030246">
    <property type="term" value="F:carbohydrate binding"/>
    <property type="evidence" value="ECO:0007669"/>
    <property type="project" value="UniProtKB-UniRule"/>
</dbReference>
<dbReference type="STRING" id="1177179.A11A3_14617"/>
<dbReference type="eggNOG" id="COG0676">
    <property type="taxonomic scope" value="Bacteria"/>
</dbReference>
<evidence type="ECO:0000256" key="4">
    <source>
        <dbReference type="PIRNR" id="PIRNR016020"/>
    </source>
</evidence>
<comment type="catalytic activity">
    <reaction evidence="1">
        <text>alpha-D-glucose 6-phosphate = beta-D-glucose 6-phosphate</text>
        <dbReference type="Rhea" id="RHEA:16249"/>
        <dbReference type="ChEBI" id="CHEBI:58225"/>
        <dbReference type="ChEBI" id="CHEBI:58247"/>
        <dbReference type="EC" id="5.1.3.15"/>
    </reaction>
</comment>
<dbReference type="PIRSF" id="PIRSF016020">
    <property type="entry name" value="PHexose_mutarotase"/>
    <property type="match status" value="1"/>
</dbReference>
<dbReference type="PANTHER" id="PTHR11122">
    <property type="entry name" value="APOSPORY-ASSOCIATED PROTEIN C-RELATED"/>
    <property type="match status" value="1"/>
</dbReference>
<feature type="active site" evidence="5">
    <location>
        <position position="259"/>
    </location>
</feature>
<comment type="caution">
    <text evidence="6">The sequence shown here is derived from an EMBL/GenBank/DDBJ whole genome shotgun (WGS) entry which is preliminary data.</text>
</comment>
<dbReference type="Gene3D" id="2.70.98.10">
    <property type="match status" value="1"/>
</dbReference>
<name>L0W8K9_9GAMM</name>
<dbReference type="InterPro" id="IPR025532">
    <property type="entry name" value="G6P_1-epimerase"/>
</dbReference>